<feature type="domain" description="Metalloenzyme" evidence="5">
    <location>
        <begin position="1"/>
        <end position="91"/>
    </location>
</feature>
<gene>
    <name evidence="6" type="ORF">BsIDN1_40850</name>
</gene>
<dbReference type="GO" id="GO:0009117">
    <property type="term" value="P:nucleotide metabolic process"/>
    <property type="evidence" value="ECO:0007669"/>
    <property type="project" value="InterPro"/>
</dbReference>
<dbReference type="AlphaFoldDB" id="A0A5S9MAE9"/>
<keyword evidence="3" id="KW-0464">Manganese</keyword>
<dbReference type="EMBL" id="AP021906">
    <property type="protein sequence ID" value="BBP90467.1"/>
    <property type="molecule type" value="Genomic_DNA"/>
</dbReference>
<evidence type="ECO:0000256" key="1">
    <source>
        <dbReference type="ARBA" id="ARBA00010373"/>
    </source>
</evidence>
<dbReference type="SUPFAM" id="SSF53649">
    <property type="entry name" value="Alkaline phosphatase-like"/>
    <property type="match status" value="1"/>
</dbReference>
<dbReference type="Gene3D" id="3.40.720.10">
    <property type="entry name" value="Alkaline Phosphatase, subunit A"/>
    <property type="match status" value="1"/>
</dbReference>
<evidence type="ECO:0000256" key="4">
    <source>
        <dbReference type="ARBA" id="ARBA00023235"/>
    </source>
</evidence>
<reference evidence="6 7" key="1">
    <citation type="submission" date="2019-12" db="EMBL/GenBank/DDBJ databases">
        <title>Full genome sequence of a Bacillus safensis strain isolated from commercially available natto in Indonesia.</title>
        <authorList>
            <person name="Yoshida M."/>
            <person name="Uomi M."/>
            <person name="Waturangi D."/>
            <person name="Ekaputri J.J."/>
            <person name="Setiamarga D.H.E."/>
        </authorList>
    </citation>
    <scope>NUCLEOTIDE SEQUENCE [LARGE SCALE GENOMIC DNA]</scope>
    <source>
        <strain evidence="6 7">IDN1</strain>
    </source>
</reference>
<proteinExistence type="inferred from homology"/>
<evidence type="ECO:0000256" key="3">
    <source>
        <dbReference type="ARBA" id="ARBA00023211"/>
    </source>
</evidence>
<dbReference type="PANTHER" id="PTHR21110:SF0">
    <property type="entry name" value="PHOSPHOPENTOMUTASE"/>
    <property type="match status" value="1"/>
</dbReference>
<dbReference type="GO" id="GO:0043094">
    <property type="term" value="P:metabolic compound salvage"/>
    <property type="evidence" value="ECO:0007669"/>
    <property type="project" value="InterPro"/>
</dbReference>
<dbReference type="GO" id="GO:0008973">
    <property type="term" value="F:phosphopentomutase activity"/>
    <property type="evidence" value="ECO:0007669"/>
    <property type="project" value="InterPro"/>
</dbReference>
<evidence type="ECO:0000313" key="6">
    <source>
        <dbReference type="EMBL" id="BBP90467.1"/>
    </source>
</evidence>
<sequence>MDKLVDTLKTDFTGLSFLNLVDFDALYGHRRDPEGYGKALEEFDARLPEVFDLLKEDDLLVITADHGNDPVHHGTDHTREYVPLIAYSKKASGSK</sequence>
<dbReference type="PANTHER" id="PTHR21110">
    <property type="entry name" value="PHOSPHOPENTOMUTASE"/>
    <property type="match status" value="1"/>
</dbReference>
<evidence type="ECO:0000256" key="2">
    <source>
        <dbReference type="ARBA" id="ARBA00022723"/>
    </source>
</evidence>
<dbReference type="InterPro" id="IPR017850">
    <property type="entry name" value="Alkaline_phosphatase_core_sf"/>
</dbReference>
<dbReference type="Proteomes" id="UP000464658">
    <property type="component" value="Chromosome"/>
</dbReference>
<dbReference type="InterPro" id="IPR006124">
    <property type="entry name" value="Metalloenzyme"/>
</dbReference>
<protein>
    <recommendedName>
        <fullName evidence="5">Metalloenzyme domain-containing protein</fullName>
    </recommendedName>
</protein>
<keyword evidence="2" id="KW-0479">Metal-binding</keyword>
<dbReference type="GO" id="GO:0000287">
    <property type="term" value="F:magnesium ion binding"/>
    <property type="evidence" value="ECO:0007669"/>
    <property type="project" value="InterPro"/>
</dbReference>
<name>A0A5S9MAE9_BACIA</name>
<dbReference type="Pfam" id="PF01676">
    <property type="entry name" value="Metalloenzyme"/>
    <property type="match status" value="1"/>
</dbReference>
<comment type="similarity">
    <text evidence="1">Belongs to the phosphopentomutase family.</text>
</comment>
<evidence type="ECO:0000259" key="5">
    <source>
        <dbReference type="Pfam" id="PF01676"/>
    </source>
</evidence>
<dbReference type="InterPro" id="IPR010045">
    <property type="entry name" value="DeoB"/>
</dbReference>
<keyword evidence="4" id="KW-0413">Isomerase</keyword>
<organism evidence="6 7">
    <name type="scientific">Bacillus safensis</name>
    <dbReference type="NCBI Taxonomy" id="561879"/>
    <lineage>
        <taxon>Bacteria</taxon>
        <taxon>Bacillati</taxon>
        <taxon>Bacillota</taxon>
        <taxon>Bacilli</taxon>
        <taxon>Bacillales</taxon>
        <taxon>Bacillaceae</taxon>
        <taxon>Bacillus</taxon>
    </lineage>
</organism>
<accession>A0A5S9MAE9</accession>
<dbReference type="GO" id="GO:0005829">
    <property type="term" value="C:cytosol"/>
    <property type="evidence" value="ECO:0007669"/>
    <property type="project" value="TreeGrafter"/>
</dbReference>
<evidence type="ECO:0000313" key="7">
    <source>
        <dbReference type="Proteomes" id="UP000464658"/>
    </source>
</evidence>